<gene>
    <name evidence="2" type="ORF">QF118_09820</name>
</gene>
<feature type="signal peptide" evidence="1">
    <location>
        <begin position="1"/>
        <end position="20"/>
    </location>
</feature>
<dbReference type="EMBL" id="CP124616">
    <property type="protein sequence ID" value="WGW02255.1"/>
    <property type="molecule type" value="Genomic_DNA"/>
</dbReference>
<evidence type="ECO:0000313" key="3">
    <source>
        <dbReference type="Proteomes" id="UP001241605"/>
    </source>
</evidence>
<keyword evidence="1" id="KW-0732">Signal</keyword>
<sequence>MKRIAAPLVALSLIAAPLAAQDAPAEEDGFNLMEEGARLFLRGLMSEVEPALKDLEGMAQEMKPFLDDFAAEMGPALKDLMGQVQDWSAYHPPEMLPNGDIILRKKTEQELADEIPEGGEIEL</sequence>
<proteinExistence type="predicted"/>
<protein>
    <recommendedName>
        <fullName evidence="4">AAA+ family ATPase</fullName>
    </recommendedName>
</protein>
<organism evidence="2 3">
    <name type="scientific">Tropicibacter oceani</name>
    <dbReference type="NCBI Taxonomy" id="3058420"/>
    <lineage>
        <taxon>Bacteria</taxon>
        <taxon>Pseudomonadati</taxon>
        <taxon>Pseudomonadota</taxon>
        <taxon>Alphaproteobacteria</taxon>
        <taxon>Rhodobacterales</taxon>
        <taxon>Roseobacteraceae</taxon>
        <taxon>Tropicibacter</taxon>
    </lineage>
</organism>
<keyword evidence="3" id="KW-1185">Reference proteome</keyword>
<dbReference type="RefSeq" id="WP_282298887.1">
    <property type="nucleotide sequence ID" value="NZ_CP124616.1"/>
</dbReference>
<feature type="chain" id="PRO_5045701741" description="AAA+ family ATPase" evidence="1">
    <location>
        <begin position="21"/>
        <end position="123"/>
    </location>
</feature>
<name>A0ABY8QCB6_9RHOB</name>
<evidence type="ECO:0008006" key="4">
    <source>
        <dbReference type="Google" id="ProtNLM"/>
    </source>
</evidence>
<reference evidence="2 3" key="1">
    <citation type="submission" date="2023-05" db="EMBL/GenBank/DDBJ databases">
        <title>YMD87, complete Genome.</title>
        <authorList>
            <person name="Zhang J."/>
            <person name="Xu X."/>
        </authorList>
    </citation>
    <scope>NUCLEOTIDE SEQUENCE [LARGE SCALE GENOMIC DNA]</scope>
    <source>
        <strain evidence="2 3">YMD87</strain>
    </source>
</reference>
<dbReference type="Proteomes" id="UP001241605">
    <property type="component" value="Chromosome"/>
</dbReference>
<accession>A0ABY8QCB6</accession>
<evidence type="ECO:0000256" key="1">
    <source>
        <dbReference type="SAM" id="SignalP"/>
    </source>
</evidence>
<evidence type="ECO:0000313" key="2">
    <source>
        <dbReference type="EMBL" id="WGW02255.1"/>
    </source>
</evidence>